<dbReference type="Proteomes" id="UP000887577">
    <property type="component" value="Unplaced"/>
</dbReference>
<accession>A0A914YQ77</accession>
<name>A0A914YQ77_9BILA</name>
<evidence type="ECO:0000313" key="2">
    <source>
        <dbReference type="WBParaSite" id="PSU_v2.g19514.t1"/>
    </source>
</evidence>
<sequence>MASSSSYIIDETTREAFFDTMEIDEYSTSTTTTKNFEELLYDSGISSDSLSSSDSSFSSCCSENLYVTTTTTVGPTNFGEICSKKSPELPAEYSQDLDEDEKCATDSLNSSWDFNELFRAEPCGRRSPLLDLSNSSTQ</sequence>
<evidence type="ECO:0000313" key="1">
    <source>
        <dbReference type="Proteomes" id="UP000887577"/>
    </source>
</evidence>
<protein>
    <submittedName>
        <fullName evidence="2">Uncharacterized protein</fullName>
    </submittedName>
</protein>
<proteinExistence type="predicted"/>
<dbReference type="WBParaSite" id="PSU_v2.g19514.t1">
    <property type="protein sequence ID" value="PSU_v2.g19514.t1"/>
    <property type="gene ID" value="PSU_v2.g19514"/>
</dbReference>
<dbReference type="AlphaFoldDB" id="A0A914YQ77"/>
<organism evidence="1 2">
    <name type="scientific">Panagrolaimus superbus</name>
    <dbReference type="NCBI Taxonomy" id="310955"/>
    <lineage>
        <taxon>Eukaryota</taxon>
        <taxon>Metazoa</taxon>
        <taxon>Ecdysozoa</taxon>
        <taxon>Nematoda</taxon>
        <taxon>Chromadorea</taxon>
        <taxon>Rhabditida</taxon>
        <taxon>Tylenchina</taxon>
        <taxon>Panagrolaimomorpha</taxon>
        <taxon>Panagrolaimoidea</taxon>
        <taxon>Panagrolaimidae</taxon>
        <taxon>Panagrolaimus</taxon>
    </lineage>
</organism>
<keyword evidence="1" id="KW-1185">Reference proteome</keyword>
<reference evidence="2" key="1">
    <citation type="submission" date="2022-11" db="UniProtKB">
        <authorList>
            <consortium name="WormBaseParasite"/>
        </authorList>
    </citation>
    <scope>IDENTIFICATION</scope>
</reference>